<evidence type="ECO:0000256" key="5">
    <source>
        <dbReference type="ARBA" id="ARBA00047304"/>
    </source>
</evidence>
<accession>A0A7N2LFR8</accession>
<keyword evidence="3" id="KW-0813">Transport</keyword>
<dbReference type="GO" id="GO:0061809">
    <property type="term" value="F:NAD+ nucleosidase activity, cyclic ADP-ribose generating"/>
    <property type="evidence" value="ECO:0007669"/>
    <property type="project" value="UniProtKB-EC"/>
</dbReference>
<organism evidence="8 9">
    <name type="scientific">Quercus lobata</name>
    <name type="common">Valley oak</name>
    <dbReference type="NCBI Taxonomy" id="97700"/>
    <lineage>
        <taxon>Eukaryota</taxon>
        <taxon>Viridiplantae</taxon>
        <taxon>Streptophyta</taxon>
        <taxon>Embryophyta</taxon>
        <taxon>Tracheophyta</taxon>
        <taxon>Spermatophyta</taxon>
        <taxon>Magnoliopsida</taxon>
        <taxon>eudicotyledons</taxon>
        <taxon>Gunneridae</taxon>
        <taxon>Pentapetalae</taxon>
        <taxon>rosids</taxon>
        <taxon>fabids</taxon>
        <taxon>Fagales</taxon>
        <taxon>Fagaceae</taxon>
        <taxon>Quercus</taxon>
    </lineage>
</organism>
<keyword evidence="9" id="KW-1185">Reference proteome</keyword>
<keyword evidence="3" id="KW-0653">Protein transport</keyword>
<feature type="domain" description="TIR" evidence="6">
    <location>
        <begin position="132"/>
        <end position="281"/>
    </location>
</feature>
<comment type="catalytic activity">
    <reaction evidence="5">
        <text>NAD(+) + H2O = ADP-D-ribose + nicotinamide + H(+)</text>
        <dbReference type="Rhea" id="RHEA:16301"/>
        <dbReference type="ChEBI" id="CHEBI:15377"/>
        <dbReference type="ChEBI" id="CHEBI:15378"/>
        <dbReference type="ChEBI" id="CHEBI:17154"/>
        <dbReference type="ChEBI" id="CHEBI:57540"/>
        <dbReference type="ChEBI" id="CHEBI:57967"/>
        <dbReference type="EC" id="3.2.2.6"/>
    </reaction>
    <physiologicalReaction direction="left-to-right" evidence="5">
        <dbReference type="Rhea" id="RHEA:16302"/>
    </physiologicalReaction>
</comment>
<evidence type="ECO:0000256" key="1">
    <source>
        <dbReference type="ARBA" id="ARBA00011982"/>
    </source>
</evidence>
<evidence type="ECO:0000259" key="6">
    <source>
        <dbReference type="PROSITE" id="PS50104"/>
    </source>
</evidence>
<name>A0A7N2LFR8_QUELO</name>
<dbReference type="InParanoid" id="A0A7N2LFR8"/>
<dbReference type="Gene3D" id="1.20.5.110">
    <property type="match status" value="1"/>
</dbReference>
<dbReference type="SMART" id="SM00397">
    <property type="entry name" value="t_SNARE"/>
    <property type="match status" value="1"/>
</dbReference>
<evidence type="ECO:0000259" key="7">
    <source>
        <dbReference type="PROSITE" id="PS50192"/>
    </source>
</evidence>
<dbReference type="GO" id="GO:0016020">
    <property type="term" value="C:membrane"/>
    <property type="evidence" value="ECO:0007669"/>
    <property type="project" value="InterPro"/>
</dbReference>
<dbReference type="EMBL" id="LRBV02000004">
    <property type="status" value="NOT_ANNOTATED_CDS"/>
    <property type="molecule type" value="Genomic_DNA"/>
</dbReference>
<dbReference type="InterPro" id="IPR035897">
    <property type="entry name" value="Toll_tir_struct_dom_sf"/>
</dbReference>
<dbReference type="SMART" id="SM00255">
    <property type="entry name" value="TIR"/>
    <property type="match status" value="1"/>
</dbReference>
<dbReference type="Pfam" id="PF01582">
    <property type="entry name" value="TIR"/>
    <property type="match status" value="1"/>
</dbReference>
<evidence type="ECO:0000256" key="3">
    <source>
        <dbReference type="ARBA" id="ARBA00022927"/>
    </source>
</evidence>
<dbReference type="Gene3D" id="3.40.50.10140">
    <property type="entry name" value="Toll/interleukin-1 receptor homology (TIR) domain"/>
    <property type="match status" value="1"/>
</dbReference>
<dbReference type="FunFam" id="3.40.50.10140:FF:000007">
    <property type="entry name" value="Disease resistance protein (TIR-NBS-LRR class)"/>
    <property type="match status" value="1"/>
</dbReference>
<evidence type="ECO:0000313" key="8">
    <source>
        <dbReference type="EnsemblPlants" id="QL04p027997:mrna"/>
    </source>
</evidence>
<dbReference type="Gramene" id="QL04p027997:mrna">
    <property type="protein sequence ID" value="QL04p027997:mrna"/>
    <property type="gene ID" value="QL04p027997"/>
</dbReference>
<keyword evidence="2" id="KW-0378">Hydrolase</keyword>
<dbReference type="AlphaFoldDB" id="A0A7N2LFR8"/>
<evidence type="ECO:0000313" key="9">
    <source>
        <dbReference type="Proteomes" id="UP000594261"/>
    </source>
</evidence>
<dbReference type="InterPro" id="IPR000727">
    <property type="entry name" value="T_SNARE_dom"/>
</dbReference>
<dbReference type="PROSITE" id="PS50104">
    <property type="entry name" value="TIR"/>
    <property type="match status" value="1"/>
</dbReference>
<feature type="domain" description="T-SNARE coiled-coil homology" evidence="7">
    <location>
        <begin position="18"/>
        <end position="80"/>
    </location>
</feature>
<dbReference type="PANTHER" id="PTHR32009:SF39">
    <property type="entry name" value="TIR DOMAIN-CONTAINING PROTEIN"/>
    <property type="match status" value="1"/>
</dbReference>
<dbReference type="GO" id="GO:0016192">
    <property type="term" value="P:vesicle-mediated transport"/>
    <property type="evidence" value="ECO:0007669"/>
    <property type="project" value="InterPro"/>
</dbReference>
<protein>
    <recommendedName>
        <fullName evidence="1">ADP-ribosyl cyclase/cyclic ADP-ribose hydrolase</fullName>
        <ecNumber evidence="1">3.2.2.6</ecNumber>
    </recommendedName>
</protein>
<evidence type="ECO:0000256" key="4">
    <source>
        <dbReference type="ARBA" id="ARBA00023027"/>
    </source>
</evidence>
<proteinExistence type="predicted"/>
<dbReference type="EC" id="3.2.2.6" evidence="1"/>
<dbReference type="SUPFAM" id="SSF52200">
    <property type="entry name" value="Toll/Interleukin receptor TIR domain"/>
    <property type="match status" value="1"/>
</dbReference>
<sequence>MISGSVKVQLFDGNTELDLRSKERHGALMDIQRRLTKLHQIFLDMAVLVETQGEKMDDIEENVANAGHFSSGGTNILYSANQMKKNKAWVYWVWDVMNLNSNKLCGKYLPMASTSIQTVPSSFTSAFSKPQPEYDVFLSFRGEDTRYKFTDHLYHALDSKKIITFRDDKELEMGKPISLELLEAIKKSRIAVIIFSENYASSTWCLEELTKIDEYRDRGILTVLPIFYHVEPTDVRHEKNTFAEAFAKHEKRFEENPKKVQKWRAALTNVANLSVKRLKDG</sequence>
<evidence type="ECO:0000256" key="2">
    <source>
        <dbReference type="ARBA" id="ARBA00022801"/>
    </source>
</evidence>
<dbReference type="SUPFAM" id="SSF47661">
    <property type="entry name" value="t-snare proteins"/>
    <property type="match status" value="1"/>
</dbReference>
<reference evidence="8 9" key="1">
    <citation type="journal article" date="2016" name="G3 (Bethesda)">
        <title>First Draft Assembly and Annotation of the Genome of a California Endemic Oak Quercus lobata Nee (Fagaceae).</title>
        <authorList>
            <person name="Sork V.L."/>
            <person name="Fitz-Gibbon S.T."/>
            <person name="Puiu D."/>
            <person name="Crepeau M."/>
            <person name="Gugger P.F."/>
            <person name="Sherman R."/>
            <person name="Stevens K."/>
            <person name="Langley C.H."/>
            <person name="Pellegrini M."/>
            <person name="Salzberg S.L."/>
        </authorList>
    </citation>
    <scope>NUCLEOTIDE SEQUENCE [LARGE SCALE GENOMIC DNA]</scope>
    <source>
        <strain evidence="8 9">cv. SW786</strain>
    </source>
</reference>
<dbReference type="PANTHER" id="PTHR32009">
    <property type="entry name" value="TMV RESISTANCE PROTEIN N-LIKE"/>
    <property type="match status" value="1"/>
</dbReference>
<dbReference type="InterPro" id="IPR000157">
    <property type="entry name" value="TIR_dom"/>
</dbReference>
<reference evidence="8" key="2">
    <citation type="submission" date="2021-01" db="UniProtKB">
        <authorList>
            <consortium name="EnsemblPlants"/>
        </authorList>
    </citation>
    <scope>IDENTIFICATION</scope>
</reference>
<dbReference type="GO" id="GO:0007165">
    <property type="term" value="P:signal transduction"/>
    <property type="evidence" value="ECO:0007669"/>
    <property type="project" value="InterPro"/>
</dbReference>
<dbReference type="GO" id="GO:0015031">
    <property type="term" value="P:protein transport"/>
    <property type="evidence" value="ECO:0007669"/>
    <property type="project" value="UniProtKB-KW"/>
</dbReference>
<dbReference type="CDD" id="cd15848">
    <property type="entry name" value="SNARE_syntaxin1-like"/>
    <property type="match status" value="1"/>
</dbReference>
<keyword evidence="4" id="KW-0520">NAD</keyword>
<dbReference type="FunCoup" id="A0A7N2LFR8">
    <property type="interactions" value="313"/>
</dbReference>
<dbReference type="PROSITE" id="PS50192">
    <property type="entry name" value="T_SNARE"/>
    <property type="match status" value="1"/>
</dbReference>
<dbReference type="EnsemblPlants" id="QL04p027997:mrna">
    <property type="protein sequence ID" value="QL04p027997:mrna"/>
    <property type="gene ID" value="QL04p027997"/>
</dbReference>
<dbReference type="InterPro" id="IPR010989">
    <property type="entry name" value="SNARE"/>
</dbReference>
<dbReference type="Proteomes" id="UP000594261">
    <property type="component" value="Chromosome 4"/>
</dbReference>